<dbReference type="EMBL" id="FOHO01000002">
    <property type="protein sequence ID" value="SES97160.1"/>
    <property type="molecule type" value="Genomic_DNA"/>
</dbReference>
<protein>
    <submittedName>
        <fullName evidence="2">40-residue YVTN family beta-propeller repeat-containing protein</fullName>
    </submittedName>
</protein>
<dbReference type="AlphaFoldDB" id="A0A1I0ARY9"/>
<evidence type="ECO:0000313" key="2">
    <source>
        <dbReference type="EMBL" id="SES97160.1"/>
    </source>
</evidence>
<dbReference type="STRING" id="364199.SAMN04489858_102341"/>
<organism evidence="2 3">
    <name type="scientific">Paracoccus homiensis</name>
    <dbReference type="NCBI Taxonomy" id="364199"/>
    <lineage>
        <taxon>Bacteria</taxon>
        <taxon>Pseudomonadati</taxon>
        <taxon>Pseudomonadota</taxon>
        <taxon>Alphaproteobacteria</taxon>
        <taxon>Rhodobacterales</taxon>
        <taxon>Paracoccaceae</taxon>
        <taxon>Paracoccus</taxon>
    </lineage>
</organism>
<dbReference type="InterPro" id="IPR015943">
    <property type="entry name" value="WD40/YVTN_repeat-like_dom_sf"/>
</dbReference>
<dbReference type="Gene3D" id="2.130.10.10">
    <property type="entry name" value="YVTN repeat-like/Quinoprotein amine dehydrogenase"/>
    <property type="match status" value="2"/>
</dbReference>
<name>A0A1I0ARY9_9RHOB</name>
<dbReference type="NCBIfam" id="TIGR02276">
    <property type="entry name" value="beta_rpt_yvtn"/>
    <property type="match status" value="2"/>
</dbReference>
<dbReference type="InterPro" id="IPR011964">
    <property type="entry name" value="YVTN_b-propeller_repeat"/>
</dbReference>
<feature type="chain" id="PRO_5011497821" evidence="1">
    <location>
        <begin position="20"/>
        <end position="312"/>
    </location>
</feature>
<evidence type="ECO:0000256" key="1">
    <source>
        <dbReference type="SAM" id="SignalP"/>
    </source>
</evidence>
<evidence type="ECO:0000313" key="3">
    <source>
        <dbReference type="Proteomes" id="UP000199180"/>
    </source>
</evidence>
<keyword evidence="1" id="KW-0732">Signal</keyword>
<dbReference type="OrthoDB" id="195736at2"/>
<proteinExistence type="predicted"/>
<dbReference type="RefSeq" id="WP_090732662.1">
    <property type="nucleotide sequence ID" value="NZ_FOHO01000002.1"/>
</dbReference>
<dbReference type="SUPFAM" id="SSF51004">
    <property type="entry name" value="C-terminal (heme d1) domain of cytochrome cd1-nitrite reductase"/>
    <property type="match status" value="1"/>
</dbReference>
<dbReference type="InterPro" id="IPR011048">
    <property type="entry name" value="Haem_d1_sf"/>
</dbReference>
<dbReference type="PANTHER" id="PTHR47197">
    <property type="entry name" value="PROTEIN NIRF"/>
    <property type="match status" value="1"/>
</dbReference>
<gene>
    <name evidence="2" type="ORF">SAMN04489858_102341</name>
</gene>
<sequence length="312" mass="32086">MRLTVLALIAGLLPGAAPARDLGFVTSQNGNAVSVIDLETAGIMATVPLPGAPAPVAYDAAADRAYVIAADTGRLWVLDSAGQILKQRDLGQGAFGLATGPQGAVYVADWFRGRLSRLGPDLQPVWQSDTGAAPAGVAVDQAGDLIAVAERDDNSIAIFRAVDGQLLHRVATAGDHPFAVTFHAGVLYSADVQSDLLSVIDPVAGRLIAQIATGSHPYGIAFAGGRGFVTNQYAGSVTIFDPATRTVLTERPVGDYPEGIAPLPDGSGVIVANWDSDTAVILDAGSLSIRAQIDLPPGPRAFGMFTGRQAGP</sequence>
<feature type="signal peptide" evidence="1">
    <location>
        <begin position="1"/>
        <end position="19"/>
    </location>
</feature>
<accession>A0A1I0ARY9</accession>
<keyword evidence="3" id="KW-1185">Reference proteome</keyword>
<dbReference type="Proteomes" id="UP000199180">
    <property type="component" value="Unassembled WGS sequence"/>
</dbReference>
<dbReference type="PANTHER" id="PTHR47197:SF3">
    <property type="entry name" value="DIHYDRO-HEME D1 DEHYDROGENASE"/>
    <property type="match status" value="1"/>
</dbReference>
<reference evidence="2 3" key="1">
    <citation type="submission" date="2016-10" db="EMBL/GenBank/DDBJ databases">
        <authorList>
            <person name="de Groot N.N."/>
        </authorList>
    </citation>
    <scope>NUCLEOTIDE SEQUENCE [LARGE SCALE GENOMIC DNA]</scope>
    <source>
        <strain evidence="2 3">DSM 17862</strain>
    </source>
</reference>
<dbReference type="InterPro" id="IPR051200">
    <property type="entry name" value="Host-pathogen_enzymatic-act"/>
</dbReference>